<evidence type="ECO:0000256" key="6">
    <source>
        <dbReference type="ARBA" id="ARBA00022989"/>
    </source>
</evidence>
<sequence length="123" mass="13357">MAFLLVGTGGILGALFRYQLSKWIGERLIVSFPVATLFINVTGSFLLGLFTRSLAGWLPQFGPSPMLLFGVGLCGAYTTFSTFSYEFIILLRERRYAAALLYLASSFVFCIAAGGLGLYGFPS</sequence>
<evidence type="ECO:0000256" key="9">
    <source>
        <dbReference type="ARBA" id="ARBA00023136"/>
    </source>
</evidence>
<reference evidence="15 16" key="1">
    <citation type="submission" date="2023-07" db="EMBL/GenBank/DDBJ databases">
        <title>Genomic Encyclopedia of Type Strains, Phase IV (KMG-IV): sequencing the most valuable type-strain genomes for metagenomic binning, comparative biology and taxonomic classification.</title>
        <authorList>
            <person name="Goeker M."/>
        </authorList>
    </citation>
    <scope>NUCLEOTIDE SEQUENCE [LARGE SCALE GENOMIC DNA]</scope>
    <source>
        <strain evidence="15 16">DSM 4006</strain>
    </source>
</reference>
<accession>A0ABT9XJY0</accession>
<keyword evidence="2 14" id="KW-0813">Transport</keyword>
<comment type="function">
    <text evidence="13 14">Fluoride-specific ion channel. Important for reducing fluoride concentration in the cell, thus reducing its toxicity.</text>
</comment>
<evidence type="ECO:0000256" key="14">
    <source>
        <dbReference type="HAMAP-Rule" id="MF_00454"/>
    </source>
</evidence>
<organism evidence="15 16">
    <name type="scientific">Alicyclobacillus cycloheptanicus</name>
    <dbReference type="NCBI Taxonomy" id="1457"/>
    <lineage>
        <taxon>Bacteria</taxon>
        <taxon>Bacillati</taxon>
        <taxon>Bacillota</taxon>
        <taxon>Bacilli</taxon>
        <taxon>Bacillales</taxon>
        <taxon>Alicyclobacillaceae</taxon>
        <taxon>Alicyclobacillus</taxon>
    </lineage>
</organism>
<dbReference type="RefSeq" id="WP_274455413.1">
    <property type="nucleotide sequence ID" value="NZ_CP067097.1"/>
</dbReference>
<comment type="catalytic activity">
    <reaction evidence="12">
        <text>fluoride(in) = fluoride(out)</text>
        <dbReference type="Rhea" id="RHEA:76159"/>
        <dbReference type="ChEBI" id="CHEBI:17051"/>
    </reaction>
    <physiologicalReaction direction="left-to-right" evidence="12">
        <dbReference type="Rhea" id="RHEA:76160"/>
    </physiologicalReaction>
</comment>
<dbReference type="EMBL" id="JAUSTP010000019">
    <property type="protein sequence ID" value="MDQ0190517.1"/>
    <property type="molecule type" value="Genomic_DNA"/>
</dbReference>
<evidence type="ECO:0000256" key="12">
    <source>
        <dbReference type="ARBA" id="ARBA00035585"/>
    </source>
</evidence>
<evidence type="ECO:0000256" key="7">
    <source>
        <dbReference type="ARBA" id="ARBA00023053"/>
    </source>
</evidence>
<name>A0ABT9XJY0_9BACL</name>
<protein>
    <recommendedName>
        <fullName evidence="14">Fluoride-specific ion channel FluC</fullName>
    </recommendedName>
</protein>
<feature type="transmembrane region" description="Helical" evidence="14">
    <location>
        <begin position="28"/>
        <end position="47"/>
    </location>
</feature>
<evidence type="ECO:0000256" key="3">
    <source>
        <dbReference type="ARBA" id="ARBA00022475"/>
    </source>
</evidence>
<keyword evidence="4 14" id="KW-0812">Transmembrane</keyword>
<proteinExistence type="inferred from homology"/>
<evidence type="ECO:0000313" key="15">
    <source>
        <dbReference type="EMBL" id="MDQ0190517.1"/>
    </source>
</evidence>
<dbReference type="NCBIfam" id="TIGR00494">
    <property type="entry name" value="crcB"/>
    <property type="match status" value="1"/>
</dbReference>
<comment type="similarity">
    <text evidence="11 14">Belongs to the fluoride channel Fluc/FEX (TC 1.A.43) family.</text>
</comment>
<keyword evidence="3 14" id="KW-1003">Cell membrane</keyword>
<evidence type="ECO:0000256" key="10">
    <source>
        <dbReference type="ARBA" id="ARBA00023303"/>
    </source>
</evidence>
<gene>
    <name evidence="14" type="primary">fluC</name>
    <name evidence="14" type="synonym">crcB</name>
    <name evidence="15" type="ORF">J2S03_002382</name>
</gene>
<feature type="transmembrane region" description="Helical" evidence="14">
    <location>
        <begin position="100"/>
        <end position="121"/>
    </location>
</feature>
<comment type="subcellular location">
    <subcellularLocation>
        <location evidence="1 14">Cell membrane</location>
        <topology evidence="1 14">Multi-pass membrane protein</topology>
    </subcellularLocation>
</comment>
<evidence type="ECO:0000256" key="4">
    <source>
        <dbReference type="ARBA" id="ARBA00022692"/>
    </source>
</evidence>
<evidence type="ECO:0000256" key="13">
    <source>
        <dbReference type="ARBA" id="ARBA00049940"/>
    </source>
</evidence>
<feature type="binding site" evidence="14">
    <location>
        <position position="75"/>
    </location>
    <ligand>
        <name>Na(+)</name>
        <dbReference type="ChEBI" id="CHEBI:29101"/>
        <note>structural</note>
    </ligand>
</feature>
<dbReference type="PANTHER" id="PTHR28259">
    <property type="entry name" value="FLUORIDE EXPORT PROTEIN 1-RELATED"/>
    <property type="match status" value="1"/>
</dbReference>
<keyword evidence="16" id="KW-1185">Reference proteome</keyword>
<evidence type="ECO:0000256" key="2">
    <source>
        <dbReference type="ARBA" id="ARBA00022448"/>
    </source>
</evidence>
<evidence type="ECO:0000256" key="1">
    <source>
        <dbReference type="ARBA" id="ARBA00004651"/>
    </source>
</evidence>
<keyword evidence="10 14" id="KW-0407">Ion channel</keyword>
<feature type="transmembrane region" description="Helical" evidence="14">
    <location>
        <begin position="67"/>
        <end position="88"/>
    </location>
</feature>
<evidence type="ECO:0000256" key="8">
    <source>
        <dbReference type="ARBA" id="ARBA00023065"/>
    </source>
</evidence>
<dbReference type="Proteomes" id="UP001232973">
    <property type="component" value="Unassembled WGS sequence"/>
</dbReference>
<comment type="caution">
    <text evidence="15">The sequence shown here is derived from an EMBL/GenBank/DDBJ whole genome shotgun (WGS) entry which is preliminary data.</text>
</comment>
<keyword evidence="6 14" id="KW-1133">Transmembrane helix</keyword>
<keyword evidence="5 14" id="KW-0479">Metal-binding</keyword>
<evidence type="ECO:0000256" key="11">
    <source>
        <dbReference type="ARBA" id="ARBA00035120"/>
    </source>
</evidence>
<dbReference type="HAMAP" id="MF_00454">
    <property type="entry name" value="FluC"/>
    <property type="match status" value="1"/>
</dbReference>
<keyword evidence="8 14" id="KW-0406">Ion transport</keyword>
<dbReference type="Pfam" id="PF02537">
    <property type="entry name" value="CRCB"/>
    <property type="match status" value="1"/>
</dbReference>
<dbReference type="PANTHER" id="PTHR28259:SF16">
    <property type="entry name" value="FLUORIDE-SPECIFIC ION CHANNEL FLUC 2"/>
    <property type="match status" value="1"/>
</dbReference>
<comment type="activity regulation">
    <text evidence="14">Na(+) is not transported, but it plays an essential structural role and its presence is essential for fluoride channel function.</text>
</comment>
<evidence type="ECO:0000313" key="16">
    <source>
        <dbReference type="Proteomes" id="UP001232973"/>
    </source>
</evidence>
<keyword evidence="9 14" id="KW-0472">Membrane</keyword>
<evidence type="ECO:0000256" key="5">
    <source>
        <dbReference type="ARBA" id="ARBA00022723"/>
    </source>
</evidence>
<feature type="binding site" evidence="14">
    <location>
        <position position="78"/>
    </location>
    <ligand>
        <name>Na(+)</name>
        <dbReference type="ChEBI" id="CHEBI:29101"/>
        <note>structural</note>
    </ligand>
</feature>
<keyword evidence="7 14" id="KW-0915">Sodium</keyword>
<dbReference type="InterPro" id="IPR003691">
    <property type="entry name" value="FluC"/>
</dbReference>